<evidence type="ECO:0000256" key="3">
    <source>
        <dbReference type="ARBA" id="ARBA00022801"/>
    </source>
</evidence>
<dbReference type="Pfam" id="PF04002">
    <property type="entry name" value="RadC"/>
    <property type="match status" value="1"/>
</dbReference>
<accession>A0ABP8NMJ2</accession>
<dbReference type="InterPro" id="IPR020891">
    <property type="entry name" value="UPF0758_CS"/>
</dbReference>
<dbReference type="CDD" id="cd08071">
    <property type="entry name" value="MPN_DUF2466"/>
    <property type="match status" value="1"/>
</dbReference>
<dbReference type="SUPFAM" id="SSF102712">
    <property type="entry name" value="JAB1/MPN domain"/>
    <property type="match status" value="1"/>
</dbReference>
<dbReference type="PANTHER" id="PTHR30471">
    <property type="entry name" value="DNA REPAIR PROTEIN RADC"/>
    <property type="match status" value="1"/>
</dbReference>
<evidence type="ECO:0000256" key="5">
    <source>
        <dbReference type="ARBA" id="ARBA00023049"/>
    </source>
</evidence>
<protein>
    <recommendedName>
        <fullName evidence="6">MPN domain-containing protein</fullName>
    </recommendedName>
</protein>
<feature type="domain" description="MPN" evidence="6">
    <location>
        <begin position="32"/>
        <end position="154"/>
    </location>
</feature>
<gene>
    <name evidence="7" type="ORF">GCM10023156_61770</name>
</gene>
<dbReference type="Proteomes" id="UP001500840">
    <property type="component" value="Unassembled WGS sequence"/>
</dbReference>
<dbReference type="InterPro" id="IPR025657">
    <property type="entry name" value="RadC_JAB"/>
</dbReference>
<keyword evidence="5" id="KW-0482">Metalloprotease</keyword>
<keyword evidence="2" id="KW-0479">Metal-binding</keyword>
<dbReference type="PROSITE" id="PS01302">
    <property type="entry name" value="UPF0758"/>
    <property type="match status" value="1"/>
</dbReference>
<sequence length="155" mass="17268">MTRTKTKKLKFDDNFIREVNVNYRTTTSERISIKAPWQVADFVRSVMMDNSREHCVALYLDASNQIASYSIISIGGANSAPIAPREVFQRAVLIGAISIVLAHNHPSGSLEPSVQDRDVTERMREAGGVMGIRILDHVIVTDQGFRSLNDGFCGW</sequence>
<evidence type="ECO:0000256" key="1">
    <source>
        <dbReference type="ARBA" id="ARBA00022670"/>
    </source>
</evidence>
<reference evidence="8" key="1">
    <citation type="journal article" date="2019" name="Int. J. Syst. Evol. Microbiol.">
        <title>The Global Catalogue of Microorganisms (GCM) 10K type strain sequencing project: providing services to taxonomists for standard genome sequencing and annotation.</title>
        <authorList>
            <consortium name="The Broad Institute Genomics Platform"/>
            <consortium name="The Broad Institute Genome Sequencing Center for Infectious Disease"/>
            <person name="Wu L."/>
            <person name="Ma J."/>
        </authorList>
    </citation>
    <scope>NUCLEOTIDE SEQUENCE [LARGE SCALE GENOMIC DNA]</scope>
    <source>
        <strain evidence="8">JCM 17759</strain>
    </source>
</reference>
<keyword evidence="3" id="KW-0378">Hydrolase</keyword>
<evidence type="ECO:0000256" key="4">
    <source>
        <dbReference type="ARBA" id="ARBA00022833"/>
    </source>
</evidence>
<evidence type="ECO:0000259" key="6">
    <source>
        <dbReference type="PROSITE" id="PS50249"/>
    </source>
</evidence>
<dbReference type="EMBL" id="BAABGA010000107">
    <property type="protein sequence ID" value="GAA4469552.1"/>
    <property type="molecule type" value="Genomic_DNA"/>
</dbReference>
<keyword evidence="4" id="KW-0862">Zinc</keyword>
<dbReference type="RefSeq" id="WP_345327497.1">
    <property type="nucleotide sequence ID" value="NZ_BAABGA010000107.1"/>
</dbReference>
<comment type="caution">
    <text evidence="7">The sequence shown here is derived from an EMBL/GenBank/DDBJ whole genome shotgun (WGS) entry which is preliminary data.</text>
</comment>
<dbReference type="InterPro" id="IPR001405">
    <property type="entry name" value="UPF0758"/>
</dbReference>
<evidence type="ECO:0000256" key="2">
    <source>
        <dbReference type="ARBA" id="ARBA00022723"/>
    </source>
</evidence>
<evidence type="ECO:0000313" key="7">
    <source>
        <dbReference type="EMBL" id="GAA4469552.1"/>
    </source>
</evidence>
<dbReference type="InterPro" id="IPR037518">
    <property type="entry name" value="MPN"/>
</dbReference>
<proteinExistence type="predicted"/>
<dbReference type="PANTHER" id="PTHR30471:SF3">
    <property type="entry name" value="UPF0758 PROTEIN YEES-RELATED"/>
    <property type="match status" value="1"/>
</dbReference>
<evidence type="ECO:0000313" key="8">
    <source>
        <dbReference type="Proteomes" id="UP001500840"/>
    </source>
</evidence>
<keyword evidence="8" id="KW-1185">Reference proteome</keyword>
<keyword evidence="1" id="KW-0645">Protease</keyword>
<name>A0ABP8NMJ2_9BACT</name>
<dbReference type="Gene3D" id="3.40.140.10">
    <property type="entry name" value="Cytidine Deaminase, domain 2"/>
    <property type="match status" value="1"/>
</dbReference>
<organism evidence="7 8">
    <name type="scientific">Novipirellula rosea</name>
    <dbReference type="NCBI Taxonomy" id="1031540"/>
    <lineage>
        <taxon>Bacteria</taxon>
        <taxon>Pseudomonadati</taxon>
        <taxon>Planctomycetota</taxon>
        <taxon>Planctomycetia</taxon>
        <taxon>Pirellulales</taxon>
        <taxon>Pirellulaceae</taxon>
        <taxon>Novipirellula</taxon>
    </lineage>
</organism>
<dbReference type="PROSITE" id="PS50249">
    <property type="entry name" value="MPN"/>
    <property type="match status" value="1"/>
</dbReference>